<keyword evidence="6" id="KW-1185">Reference proteome</keyword>
<dbReference type="PROSITE" id="PS00678">
    <property type="entry name" value="WD_REPEATS_1"/>
    <property type="match status" value="2"/>
</dbReference>
<dbReference type="CDD" id="cd00200">
    <property type="entry name" value="WD40"/>
    <property type="match status" value="1"/>
</dbReference>
<dbReference type="PANTHER" id="PTHR19879">
    <property type="entry name" value="TRANSCRIPTION INITIATION FACTOR TFIID"/>
    <property type="match status" value="1"/>
</dbReference>
<feature type="repeat" description="WD" evidence="3">
    <location>
        <begin position="1064"/>
        <end position="1098"/>
    </location>
</feature>
<dbReference type="InterPro" id="IPR015943">
    <property type="entry name" value="WD40/YVTN_repeat-like_dom_sf"/>
</dbReference>
<dbReference type="InterPro" id="IPR027417">
    <property type="entry name" value="P-loop_NTPase"/>
</dbReference>
<name>A0A9P4MK74_9PEZI</name>
<feature type="domain" description="Nephrocystin 3-like N-terminal" evidence="4">
    <location>
        <begin position="42"/>
        <end position="191"/>
    </location>
</feature>
<proteinExistence type="predicted"/>
<dbReference type="InterPro" id="IPR036322">
    <property type="entry name" value="WD40_repeat_dom_sf"/>
</dbReference>
<dbReference type="AlphaFoldDB" id="A0A9P4MK74"/>
<evidence type="ECO:0000259" key="4">
    <source>
        <dbReference type="Pfam" id="PF24883"/>
    </source>
</evidence>
<comment type="caution">
    <text evidence="5">The sequence shown here is derived from an EMBL/GenBank/DDBJ whole genome shotgun (WGS) entry which is preliminary data.</text>
</comment>
<dbReference type="InterPro" id="IPR001680">
    <property type="entry name" value="WD40_rpt"/>
</dbReference>
<feature type="repeat" description="WD" evidence="3">
    <location>
        <begin position="841"/>
        <end position="876"/>
    </location>
</feature>
<dbReference type="PROSITE" id="PS50294">
    <property type="entry name" value="WD_REPEATS_REGION"/>
    <property type="match status" value="3"/>
</dbReference>
<evidence type="ECO:0000313" key="5">
    <source>
        <dbReference type="EMBL" id="KAF2150506.1"/>
    </source>
</evidence>
<evidence type="ECO:0000256" key="1">
    <source>
        <dbReference type="ARBA" id="ARBA00022574"/>
    </source>
</evidence>
<dbReference type="EMBL" id="ML996089">
    <property type="protein sequence ID" value="KAF2150506.1"/>
    <property type="molecule type" value="Genomic_DNA"/>
</dbReference>
<gene>
    <name evidence="5" type="ORF">K461DRAFT_229254</name>
</gene>
<evidence type="ECO:0000256" key="2">
    <source>
        <dbReference type="ARBA" id="ARBA00022737"/>
    </source>
</evidence>
<organism evidence="5 6">
    <name type="scientific">Myriangium duriaei CBS 260.36</name>
    <dbReference type="NCBI Taxonomy" id="1168546"/>
    <lineage>
        <taxon>Eukaryota</taxon>
        <taxon>Fungi</taxon>
        <taxon>Dikarya</taxon>
        <taxon>Ascomycota</taxon>
        <taxon>Pezizomycotina</taxon>
        <taxon>Dothideomycetes</taxon>
        <taxon>Dothideomycetidae</taxon>
        <taxon>Myriangiales</taxon>
        <taxon>Myriangiaceae</taxon>
        <taxon>Myriangium</taxon>
    </lineage>
</organism>
<dbReference type="InterPro" id="IPR056884">
    <property type="entry name" value="NPHP3-like_N"/>
</dbReference>
<dbReference type="Proteomes" id="UP000799439">
    <property type="component" value="Unassembled WGS sequence"/>
</dbReference>
<dbReference type="PROSITE" id="PS50082">
    <property type="entry name" value="WD_REPEATS_2"/>
    <property type="match status" value="5"/>
</dbReference>
<feature type="repeat" description="WD" evidence="3">
    <location>
        <begin position="971"/>
        <end position="1012"/>
    </location>
</feature>
<accession>A0A9P4MK74</accession>
<dbReference type="InterPro" id="IPR019775">
    <property type="entry name" value="WD40_repeat_CS"/>
</dbReference>
<evidence type="ECO:0000256" key="3">
    <source>
        <dbReference type="PROSITE-ProRule" id="PRU00221"/>
    </source>
</evidence>
<feature type="repeat" description="WD" evidence="3">
    <location>
        <begin position="1099"/>
        <end position="1140"/>
    </location>
</feature>
<feature type="repeat" description="WD" evidence="3">
    <location>
        <begin position="592"/>
        <end position="633"/>
    </location>
</feature>
<protein>
    <submittedName>
        <fullName evidence="5">WD40 repeat-like protein</fullName>
    </submittedName>
</protein>
<dbReference type="Gene3D" id="3.40.50.300">
    <property type="entry name" value="P-loop containing nucleotide triphosphate hydrolases"/>
    <property type="match status" value="1"/>
</dbReference>
<dbReference type="PANTHER" id="PTHR19879:SF9">
    <property type="entry name" value="TRANSCRIPTION INITIATION FACTOR TFIID SUBUNIT 5"/>
    <property type="match status" value="1"/>
</dbReference>
<dbReference type="Pfam" id="PF24883">
    <property type="entry name" value="NPHP3_N"/>
    <property type="match status" value="1"/>
</dbReference>
<reference evidence="5" key="1">
    <citation type="journal article" date="2020" name="Stud. Mycol.">
        <title>101 Dothideomycetes genomes: a test case for predicting lifestyles and emergence of pathogens.</title>
        <authorList>
            <person name="Haridas S."/>
            <person name="Albert R."/>
            <person name="Binder M."/>
            <person name="Bloem J."/>
            <person name="Labutti K."/>
            <person name="Salamov A."/>
            <person name="Andreopoulos B."/>
            <person name="Baker S."/>
            <person name="Barry K."/>
            <person name="Bills G."/>
            <person name="Bluhm B."/>
            <person name="Cannon C."/>
            <person name="Castanera R."/>
            <person name="Culley D."/>
            <person name="Daum C."/>
            <person name="Ezra D."/>
            <person name="Gonzalez J."/>
            <person name="Henrissat B."/>
            <person name="Kuo A."/>
            <person name="Liang C."/>
            <person name="Lipzen A."/>
            <person name="Lutzoni F."/>
            <person name="Magnuson J."/>
            <person name="Mondo S."/>
            <person name="Nolan M."/>
            <person name="Ohm R."/>
            <person name="Pangilinan J."/>
            <person name="Park H.-J."/>
            <person name="Ramirez L."/>
            <person name="Alfaro M."/>
            <person name="Sun H."/>
            <person name="Tritt A."/>
            <person name="Yoshinaga Y."/>
            <person name="Zwiers L.-H."/>
            <person name="Turgeon B."/>
            <person name="Goodwin S."/>
            <person name="Spatafora J."/>
            <person name="Crous P."/>
            <person name="Grigoriev I."/>
        </authorList>
    </citation>
    <scope>NUCLEOTIDE SEQUENCE</scope>
    <source>
        <strain evidence="5">CBS 260.36</strain>
    </source>
</reference>
<dbReference type="SUPFAM" id="SSF50978">
    <property type="entry name" value="WD40 repeat-like"/>
    <property type="match status" value="3"/>
</dbReference>
<dbReference type="OrthoDB" id="538223at2759"/>
<keyword evidence="2" id="KW-0677">Repeat</keyword>
<sequence length="1238" mass="137374">MGLDVDLSKLTSAHGATYQSSADGADMMECLNGTRTDILYTIEGWTKDLHGKALFWLSGMAGTGKSTIARTVAGSLDKRNHLGASFFFKRGAGDRANSRMLFPTILAQLVAIIPEIGPLVAPILKGHPMICGENVREQFQWLLPQTVLDLAVKRSLVIVIDALDECDRTTDIGTILGLLAQSKLRYFVTSRHELPIQHGFRGIHVSLHQEFPLEKVTTMTIRQDIRTYLRYRFAKIQAGHNLTCSYTQLPDDWALDSIELVVDLALPLFIVATTVCRFVESQDPRTGLATVLKYWQQGTSLAGLDAVYITILDQAMRGPTFDQDPQKALHKLQELLGPLVLLADSMSPLGLSELLEIPIGELEQTLRRLQSILYIPSSPTLPIQLCHLSFRDFLLKKENNKFYVNPSQMHARLAEQCLKRLARSEALQEDICKQNRPGVRRVEVSWDLVTQVLPSEVAYACRYWIWHFVQSGHTLDDSSRVYKFLKQHFLHWLEALSWLGRLSIAVGYIIQLRSRVNPEKGSNLHAFLKDGWRFLLKWQSCIEVAPLQLYYSALLFTPTGTAIHEAFANRAIELFSLLPRIPSGWGAELQTLEGHKNRPMALAYSFDGTVLASAPLREPVRLWNTQTGETIQRLEGGDGKQAVVFSHNAKMVAAASPNGHIWIWSADSGEMIYVLKDFSAGLPVFAPNGEVCGSASHNGVSLQLLSAQTREEIKTISRDNTRIDLVAVSPNGKVLAFSKDKSVQVSNIHTGVILASIDKHDSKILAIIFSQNGELLATHDGHKLRLWDIQTGVCKSRLDVLRPTIDGISISLSVDSKIAATTHSSFVHLWDTSTGKQLQELPRHIGMASSAAFSPDGEVLATSSNAPAVQLWNIQSSSWKDDSHCHTSVVQAMSSSSDGKLVASISEDSILIWDVEIGQQSMALSTSIFKTRLWERGLTLSTDGQSMIAWSEAGTVVAYDFRAHEWTVVEPGGTDGTIEQVLLSPDGKLVAVSFHQGAVHVWDLTSVQKIRDMKGDGLKTLWFAFSPDSKLLALGCANYGTLQVLNILEDSEATEVQKHPSCGIYVMVFSPDGAKLASGSKDGAIQLWNVHTKGRIYELRGHRQWVMALAFSSNREVLASSGWDDTIRLWNTRTGTAIFSIETSGYATRLDFNPRGDLLNTDIGSFQMNTDLQLRPLLLFINEWIQYRSQDLLWLPPEYRESCSVICGKTIVLGQRSGAVSFFRLNGRSEYLTSLNPT</sequence>
<dbReference type="Pfam" id="PF00400">
    <property type="entry name" value="WD40"/>
    <property type="match status" value="5"/>
</dbReference>
<dbReference type="Gene3D" id="2.130.10.10">
    <property type="entry name" value="YVTN repeat-like/Quinoprotein amine dehydrogenase"/>
    <property type="match status" value="5"/>
</dbReference>
<keyword evidence="1 3" id="KW-0853">WD repeat</keyword>
<dbReference type="SUPFAM" id="SSF52540">
    <property type="entry name" value="P-loop containing nucleoside triphosphate hydrolases"/>
    <property type="match status" value="1"/>
</dbReference>
<evidence type="ECO:0000313" key="6">
    <source>
        <dbReference type="Proteomes" id="UP000799439"/>
    </source>
</evidence>
<dbReference type="SMART" id="SM00320">
    <property type="entry name" value="WD40"/>
    <property type="match status" value="11"/>
</dbReference>